<comment type="caution">
    <text evidence="4">The sequence shown here is derived from an EMBL/GenBank/DDBJ whole genome shotgun (WGS) entry which is preliminary data.</text>
</comment>
<keyword evidence="1" id="KW-0732">Signal</keyword>
<gene>
    <name evidence="4" type="ORF">HGB41_10735</name>
</gene>
<accession>A0A7Y2NZV2</accession>
<dbReference type="AlphaFoldDB" id="A0A7Y2NZV2"/>
<evidence type="ECO:0000313" key="4">
    <source>
        <dbReference type="EMBL" id="NNG23469.1"/>
    </source>
</evidence>
<dbReference type="Gene3D" id="3.40.50.1820">
    <property type="entry name" value="alpha/beta hydrolase"/>
    <property type="match status" value="1"/>
</dbReference>
<dbReference type="InterPro" id="IPR029058">
    <property type="entry name" value="AB_hydrolase_fold"/>
</dbReference>
<protein>
    <submittedName>
        <fullName evidence="4">PHB depolymerase family esterase</fullName>
    </submittedName>
</protein>
<sequence length="378" mass="39631">MMESAKLVRSNNPGGAADVIQRALKQAGLVAPQMDAMRDTAQAGSGADGEPAFVDLNPPPAFQRASMPRKTARKSPLPKTADFWKQRPPAAPEELAPGTVIDGSFACSAGQRRYKLYIPAKAAQGPRPLVVMLHGCTQDAADFAAGTAMNMVAEEQGCLVLYPEQDRSANHNGCWNWFDAAQQQRDQGEPAIIAGMTRKVVVEQGADAKRVFVAGLSAGGAMAAILGAEYPDLYAAVGVHSGLAAGSGKDMISGLHAMKKPGKAATLGKAVPIIVFHGDADHLVNPGNGDAVLRQFADAHPRSGDGALTKESSRGEAGRTYTKTSWRDAGGRRHAEQWVVHGAAHAWMGGKASGSHTDANGPCASTEMLNFFLEQAGK</sequence>
<dbReference type="EMBL" id="JABAIV010000003">
    <property type="protein sequence ID" value="NNG23469.1"/>
    <property type="molecule type" value="Genomic_DNA"/>
</dbReference>
<dbReference type="NCBIfam" id="TIGR01840">
    <property type="entry name" value="esterase_phb"/>
    <property type="match status" value="1"/>
</dbReference>
<evidence type="ECO:0000256" key="2">
    <source>
        <dbReference type="ARBA" id="ARBA00022801"/>
    </source>
</evidence>
<proteinExistence type="predicted"/>
<keyword evidence="5" id="KW-1185">Reference proteome</keyword>
<organism evidence="4 5">
    <name type="scientific">Telluria aromaticivorans</name>
    <dbReference type="NCBI Taxonomy" id="2725995"/>
    <lineage>
        <taxon>Bacteria</taxon>
        <taxon>Pseudomonadati</taxon>
        <taxon>Pseudomonadota</taxon>
        <taxon>Betaproteobacteria</taxon>
        <taxon>Burkholderiales</taxon>
        <taxon>Oxalobacteraceae</taxon>
        <taxon>Telluria group</taxon>
        <taxon>Telluria</taxon>
    </lineage>
</organism>
<evidence type="ECO:0000313" key="5">
    <source>
        <dbReference type="Proteomes" id="UP000533905"/>
    </source>
</evidence>
<dbReference type="Pfam" id="PF10503">
    <property type="entry name" value="Esterase_PHB"/>
    <property type="match status" value="1"/>
</dbReference>
<dbReference type="PANTHER" id="PTHR43037">
    <property type="entry name" value="UNNAMED PRODUCT-RELATED"/>
    <property type="match status" value="1"/>
</dbReference>
<dbReference type="PANTHER" id="PTHR43037:SF1">
    <property type="entry name" value="BLL1128 PROTEIN"/>
    <property type="match status" value="1"/>
</dbReference>
<dbReference type="Proteomes" id="UP000533905">
    <property type="component" value="Unassembled WGS sequence"/>
</dbReference>
<evidence type="ECO:0000256" key="3">
    <source>
        <dbReference type="SAM" id="MobiDB-lite"/>
    </source>
</evidence>
<dbReference type="InterPro" id="IPR050955">
    <property type="entry name" value="Plant_Biomass_Hydrol_Est"/>
</dbReference>
<name>A0A7Y2NZV2_9BURK</name>
<feature type="region of interest" description="Disordered" evidence="3">
    <location>
        <begin position="300"/>
        <end position="333"/>
    </location>
</feature>
<feature type="region of interest" description="Disordered" evidence="3">
    <location>
        <begin position="59"/>
        <end position="84"/>
    </location>
</feature>
<dbReference type="SUPFAM" id="SSF53474">
    <property type="entry name" value="alpha/beta-Hydrolases"/>
    <property type="match status" value="1"/>
</dbReference>
<reference evidence="4 5" key="1">
    <citation type="submission" date="2020-04" db="EMBL/GenBank/DDBJ databases">
        <title>Massilia sp. nov., a cold adapted bacteria isolated from Arctic soil.</title>
        <authorList>
            <person name="Son J."/>
            <person name="Ka J.-O."/>
        </authorList>
    </citation>
    <scope>NUCLEOTIDE SEQUENCE [LARGE SCALE GENOMIC DNA]</scope>
    <source>
        <strain evidence="4 5">ML15P13</strain>
    </source>
</reference>
<dbReference type="InterPro" id="IPR010126">
    <property type="entry name" value="Esterase_phb"/>
</dbReference>
<dbReference type="GO" id="GO:0005576">
    <property type="term" value="C:extracellular region"/>
    <property type="evidence" value="ECO:0007669"/>
    <property type="project" value="InterPro"/>
</dbReference>
<dbReference type="GO" id="GO:0016787">
    <property type="term" value="F:hydrolase activity"/>
    <property type="evidence" value="ECO:0007669"/>
    <property type="project" value="UniProtKB-KW"/>
</dbReference>
<keyword evidence="2" id="KW-0378">Hydrolase</keyword>
<evidence type="ECO:0000256" key="1">
    <source>
        <dbReference type="ARBA" id="ARBA00022729"/>
    </source>
</evidence>